<proteinExistence type="predicted"/>
<dbReference type="Pfam" id="PF01610">
    <property type="entry name" value="DDE_Tnp_ISL3"/>
    <property type="match status" value="1"/>
</dbReference>
<evidence type="ECO:0000259" key="1">
    <source>
        <dbReference type="Pfam" id="PF01610"/>
    </source>
</evidence>
<dbReference type="InterPro" id="IPR002560">
    <property type="entry name" value="Transposase_DDE"/>
</dbReference>
<name>A0ABM5MCZ4_GEOTH</name>
<protein>
    <submittedName>
        <fullName evidence="2">Transposase IS204/IS1001/IS1096/IS1165</fullName>
    </submittedName>
</protein>
<gene>
    <name evidence="2" type="ORF">GTCCBUS3UF5_1810</name>
</gene>
<organism evidence="2 3">
    <name type="scientific">Geobacillus thermoleovorans CCB_US3_UF5</name>
    <dbReference type="NCBI Taxonomy" id="1111068"/>
    <lineage>
        <taxon>Bacteria</taxon>
        <taxon>Bacillati</taxon>
        <taxon>Bacillota</taxon>
        <taxon>Bacilli</taxon>
        <taxon>Bacillales</taxon>
        <taxon>Anoxybacillaceae</taxon>
        <taxon>Geobacillus</taxon>
        <taxon>Geobacillus thermoleovorans group</taxon>
    </lineage>
</organism>
<dbReference type="EMBL" id="CP003125">
    <property type="protein sequence ID" value="AEV17510.1"/>
    <property type="molecule type" value="Genomic_DNA"/>
</dbReference>
<sequence length="42" mass="4888">MEGSNHKIKNIKRRAYGYRNLERFRLRVFLECTGNTTGSQAA</sequence>
<reference evidence="2 3" key="1">
    <citation type="submission" date="2011-11" db="EMBL/GenBank/DDBJ databases">
        <title>Complete genome sequence of thermophilic Geobacillus thermoleovorans CCB_US3_UF5.</title>
        <authorList>
            <person name="Muhd Sakaff M.K.L."/>
            <person name="Abdul Rahman A.Y."/>
            <person name="Saito J.A."/>
            <person name="Hou S."/>
            <person name="Alam M."/>
        </authorList>
    </citation>
    <scope>NUCLEOTIDE SEQUENCE [LARGE SCALE GENOMIC DNA]</scope>
    <source>
        <strain evidence="2 3">CCB_US3_UF5</strain>
    </source>
</reference>
<dbReference type="Proteomes" id="UP000005636">
    <property type="component" value="Chromosome"/>
</dbReference>
<feature type="domain" description="Transposase IS204/IS1001/IS1096/IS1165 DDE" evidence="1">
    <location>
        <begin position="1"/>
        <end position="28"/>
    </location>
</feature>
<evidence type="ECO:0000313" key="3">
    <source>
        <dbReference type="Proteomes" id="UP000005636"/>
    </source>
</evidence>
<keyword evidence="3" id="KW-1185">Reference proteome</keyword>
<accession>A0ABM5MCZ4</accession>
<evidence type="ECO:0000313" key="2">
    <source>
        <dbReference type="EMBL" id="AEV17510.1"/>
    </source>
</evidence>